<dbReference type="KEGG" id="nlo:107222265"/>
<sequence>MASSWILLMTIGLQLFTGSICTVSDEPAFCSAEFVLKHIFLLVPSRDELPHLTRYLSLMRSVTIARNPDDDSLVHVMSDPEDREAIYRHTIERNVYVSHTPYCVPKTEFSALQEQRANRTLLEKLRGSNVPGNLIDREPATDDERTATKEQNGAMMRLLKNGRLPSFSRRFIREADATPLGKQSNAAEPSSGDVMAAATNGIAARVARYQMMASAESAPHSRLVKRQDDDVVTTPVTTTVDVTATEGAGPTLTPPPPPPPPPPLPNRSNQNQGKGKWQGGKRDGVRNPQSAVKSQKSHVHGNQKRTTPLPESLKARGKVSNRKSPNREEGKGRGIGHKQGAQGKHVVPPSDEDDANRSADELVNDIGLSTDAAPWLIQCIAEAPDTNHNLSDHLYKMFRYAKRMENQKRKG</sequence>
<feature type="chain" id="PRO_5047315905" evidence="2">
    <location>
        <begin position="22"/>
        <end position="411"/>
    </location>
</feature>
<feature type="region of interest" description="Disordered" evidence="1">
    <location>
        <begin position="216"/>
        <end position="235"/>
    </location>
</feature>
<dbReference type="GeneID" id="107222265"/>
<dbReference type="OrthoDB" id="7697999at2759"/>
<dbReference type="AlphaFoldDB" id="A0A6J0BSY1"/>
<proteinExistence type="predicted"/>
<organism evidence="4">
    <name type="scientific">Neodiprion lecontei</name>
    <name type="common">Redheaded pine sawfly</name>
    <dbReference type="NCBI Taxonomy" id="441921"/>
    <lineage>
        <taxon>Eukaryota</taxon>
        <taxon>Metazoa</taxon>
        <taxon>Ecdysozoa</taxon>
        <taxon>Arthropoda</taxon>
        <taxon>Hexapoda</taxon>
        <taxon>Insecta</taxon>
        <taxon>Pterygota</taxon>
        <taxon>Neoptera</taxon>
        <taxon>Endopterygota</taxon>
        <taxon>Hymenoptera</taxon>
        <taxon>Tenthredinoidea</taxon>
        <taxon>Diprionidae</taxon>
        <taxon>Diprioninae</taxon>
        <taxon>Neodiprion</taxon>
    </lineage>
</organism>
<keyword evidence="2" id="KW-0732">Signal</keyword>
<gene>
    <name evidence="4" type="primary">LOC107222265</name>
</gene>
<evidence type="ECO:0000313" key="3">
    <source>
        <dbReference type="Proteomes" id="UP000829291"/>
    </source>
</evidence>
<name>A0A6J0BSY1_NEOLC</name>
<feature type="signal peptide" evidence="2">
    <location>
        <begin position="1"/>
        <end position="21"/>
    </location>
</feature>
<feature type="region of interest" description="Disordered" evidence="1">
    <location>
        <begin position="240"/>
        <end position="357"/>
    </location>
</feature>
<dbReference type="Proteomes" id="UP000829291">
    <property type="component" value="Chromosome 3"/>
</dbReference>
<evidence type="ECO:0000313" key="4">
    <source>
        <dbReference type="RefSeq" id="XP_015517028.2"/>
    </source>
</evidence>
<evidence type="ECO:0000256" key="1">
    <source>
        <dbReference type="SAM" id="MobiDB-lite"/>
    </source>
</evidence>
<keyword evidence="3" id="KW-1185">Reference proteome</keyword>
<dbReference type="RefSeq" id="XP_015517028.2">
    <property type="nucleotide sequence ID" value="XM_015661542.2"/>
</dbReference>
<protein>
    <submittedName>
        <fullName evidence="4">Uncharacterized protein LOC107222265</fullName>
    </submittedName>
</protein>
<reference evidence="4" key="1">
    <citation type="submission" date="2025-08" db="UniProtKB">
        <authorList>
            <consortium name="RefSeq"/>
        </authorList>
    </citation>
    <scope>IDENTIFICATION</scope>
    <source>
        <tissue evidence="4">Thorax and Abdomen</tissue>
    </source>
</reference>
<feature type="compositionally biased region" description="Pro residues" evidence="1">
    <location>
        <begin position="252"/>
        <end position="265"/>
    </location>
</feature>
<dbReference type="InParanoid" id="A0A6J0BSY1"/>
<accession>A0A6J0BSY1</accession>
<evidence type="ECO:0000256" key="2">
    <source>
        <dbReference type="SAM" id="SignalP"/>
    </source>
</evidence>